<accession>Q20503</accession>
<feature type="transmembrane region" description="Helical" evidence="1">
    <location>
        <begin position="141"/>
        <end position="160"/>
    </location>
</feature>
<keyword evidence="2" id="KW-0675">Receptor</keyword>
<dbReference type="CTD" id="185902"/>
<feature type="transmembrane region" description="Helical" evidence="1">
    <location>
        <begin position="241"/>
        <end position="262"/>
    </location>
</feature>
<feature type="transmembrane region" description="Helical" evidence="1">
    <location>
        <begin position="32"/>
        <end position="52"/>
    </location>
</feature>
<evidence type="ECO:0000256" key="1">
    <source>
        <dbReference type="SAM" id="Phobius"/>
    </source>
</evidence>
<dbReference type="eggNOG" id="ENOG502TKHX">
    <property type="taxonomic scope" value="Eukaryota"/>
</dbReference>
<reference evidence="2 3" key="1">
    <citation type="journal article" date="1998" name="Science">
        <title>Genome sequence of the nematode C. elegans: a platform for investigating biology.</title>
        <authorList>
            <consortium name="The C. elegans sequencing consortium"/>
            <person name="Sulson J.E."/>
            <person name="Waterston R."/>
        </authorList>
    </citation>
    <scope>NUCLEOTIDE SEQUENCE [LARGE SCALE GENOMIC DNA]</scope>
    <source>
        <strain evidence="2 3">Bristol N2</strain>
    </source>
</reference>
<dbReference type="OMA" id="AIFPCCF"/>
<gene>
    <name evidence="2" type="ORF">CELE_F47B10.3</name>
    <name evidence="2 4" type="ORF">F47B10.3</name>
</gene>
<feature type="transmembrane region" description="Helical" evidence="1">
    <location>
        <begin position="208"/>
        <end position="229"/>
    </location>
</feature>
<dbReference type="OrthoDB" id="5855675at2759"/>
<feature type="transmembrane region" description="Helical" evidence="1">
    <location>
        <begin position="166"/>
        <end position="187"/>
    </location>
</feature>
<keyword evidence="1" id="KW-0812">Transmembrane</keyword>
<dbReference type="KEGG" id="cel:CELE_F47B10.3"/>
<dbReference type="UCSC" id="F47B10.3">
    <property type="organism name" value="c. elegans"/>
</dbReference>
<dbReference type="PaxDb" id="6239-F47B10.3"/>
<organism evidence="2 3">
    <name type="scientific">Caenorhabditis elegans</name>
    <dbReference type="NCBI Taxonomy" id="6239"/>
    <lineage>
        <taxon>Eukaryota</taxon>
        <taxon>Metazoa</taxon>
        <taxon>Ecdysozoa</taxon>
        <taxon>Nematoda</taxon>
        <taxon>Chromadorea</taxon>
        <taxon>Rhabditida</taxon>
        <taxon>Rhabditina</taxon>
        <taxon>Rhabditomorpha</taxon>
        <taxon>Rhabditoidea</taxon>
        <taxon>Rhabditidae</taxon>
        <taxon>Peloderinae</taxon>
        <taxon>Caenorhabditis</taxon>
    </lineage>
</organism>
<name>Q20503_CAEEL</name>
<evidence type="ECO:0000313" key="4">
    <source>
        <dbReference type="WormBase" id="F47B10.3"/>
    </source>
</evidence>
<dbReference type="Bgee" id="WBGene00009814">
    <property type="expression patterns" value="Expressed in larva"/>
</dbReference>
<proteinExistence type="predicted"/>
<keyword evidence="1" id="KW-0472">Membrane</keyword>
<keyword evidence="3" id="KW-1185">Reference proteome</keyword>
<evidence type="ECO:0000313" key="2">
    <source>
        <dbReference type="EMBL" id="CAA91983.2"/>
    </source>
</evidence>
<evidence type="ECO:0000313" key="3">
    <source>
        <dbReference type="Proteomes" id="UP000001940"/>
    </source>
</evidence>
<dbReference type="EMBL" id="BX284606">
    <property type="protein sequence ID" value="CAA91983.2"/>
    <property type="molecule type" value="Genomic_DNA"/>
</dbReference>
<dbReference type="AGR" id="WB:WBGene00009814"/>
<dbReference type="HOGENOM" id="CLU_728118_0_0_1"/>
<dbReference type="FunCoup" id="Q20503">
    <property type="interactions" value="232"/>
</dbReference>
<dbReference type="RefSeq" id="NP_509819.2">
    <property type="nucleotide sequence ID" value="NM_077418.2"/>
</dbReference>
<dbReference type="Proteomes" id="UP000001940">
    <property type="component" value="Chromosome X"/>
</dbReference>
<feature type="transmembrane region" description="Helical" evidence="1">
    <location>
        <begin position="106"/>
        <end position="129"/>
    </location>
</feature>
<dbReference type="STRING" id="6239.F47B10.3.1"/>
<feature type="transmembrane region" description="Helical" evidence="1">
    <location>
        <begin position="59"/>
        <end position="86"/>
    </location>
</feature>
<dbReference type="GeneID" id="185902"/>
<dbReference type="WormBase" id="F47B10.3">
    <property type="protein sequence ID" value="CE41320"/>
    <property type="gene ID" value="WBGene00009814"/>
</dbReference>
<protein>
    <submittedName>
        <fullName evidence="2">Serpentine Receptor, class T</fullName>
    </submittedName>
</protein>
<sequence length="380" mass="43206">MQCDDDGSSCHIEKDHGFLATLVESFTAGTPFSAFLLAGEICFVITLFASIPNTRKDSVFCFLATIFAPFLVKTSVEVAYFISIYFYTSSYTFWSWIHDSVVSFCYSSFLFNFQYGMVLYSWQSIIVAVKKRPVTKSYTRWPYILLFFITLIQAALFWQIMILGFISMLLILVLAPLTITVTIFCAFCCKSNPTSEHEAVRNAKCIMLWNIPGLLLTMSDVAGQIYLTAYSNSNAIHHKEYLFSILYPAATVLIMFITLPALRKAIFPCCFTTDNDNSDRMFFVTRDSISQGSVGSPTPSDQSNISTISNPPIVTYPNNSVVPYNPVTPLYPYFPMPNMYPQAYPQDFQHQYQPLFVPVPMTFYNQSQFPMRQNEIPVVQ</sequence>
<dbReference type="AlphaFoldDB" id="Q20503"/>
<keyword evidence="1" id="KW-1133">Transmembrane helix</keyword>
<dbReference type="InParanoid" id="Q20503"/>